<dbReference type="InterPro" id="IPR006170">
    <property type="entry name" value="PBP/GOBP"/>
</dbReference>
<dbReference type="GeneID" id="108008085"/>
<dbReference type="RefSeq" id="XP_016927364.3">
    <property type="nucleotide sequence ID" value="XM_017071875.4"/>
</dbReference>
<sequence length="204" mass="23498">MHLFVLLLLCLSCCCCSISGLKCRSQEGLGEADIKRTIRGCMHRQDDNDDRGRGGQSRPGSDGYGFDYERDQDEEQERDRSQGSRVIYGNRRPRGLRQPESRNNTGSDGGQCVAQCFFEEMNMVDGNGMPDRRKVSYLLTKDIRERELRNFFTDTVQQCFRYLESTGRGRHNKCSVSRELVKCMSEYAKAQCEDWQEHASMLFT</sequence>
<evidence type="ECO:0000256" key="5">
    <source>
        <dbReference type="SAM" id="SignalP"/>
    </source>
</evidence>
<dbReference type="AlphaFoldDB" id="A0AB39Z2D2"/>
<evidence type="ECO:0000313" key="6">
    <source>
        <dbReference type="Proteomes" id="UP001652628"/>
    </source>
</evidence>
<accession>A0AB39Z2D2</accession>
<dbReference type="GO" id="GO:0005549">
    <property type="term" value="F:odorant binding"/>
    <property type="evidence" value="ECO:0007669"/>
    <property type="project" value="InterPro"/>
</dbReference>
<evidence type="ECO:0000256" key="3">
    <source>
        <dbReference type="ARBA" id="ARBA00022525"/>
    </source>
</evidence>
<dbReference type="PANTHER" id="PTHR21066:SF9">
    <property type="entry name" value="ODORANT-BINDING PROTEIN 59A"/>
    <property type="match status" value="1"/>
</dbReference>
<evidence type="ECO:0000256" key="2">
    <source>
        <dbReference type="ARBA" id="ARBA00008098"/>
    </source>
</evidence>
<dbReference type="PANTHER" id="PTHR21066">
    <property type="entry name" value="ODORANT-BINDING PROTEIN 59A-RELATED"/>
    <property type="match status" value="1"/>
</dbReference>
<dbReference type="InterPro" id="IPR052295">
    <property type="entry name" value="Odorant-binding_protein"/>
</dbReference>
<dbReference type="SUPFAM" id="SSF47565">
    <property type="entry name" value="Insect pheromone/odorant-binding proteins"/>
    <property type="match status" value="1"/>
</dbReference>
<reference evidence="7" key="1">
    <citation type="submission" date="2025-08" db="UniProtKB">
        <authorList>
            <consortium name="RefSeq"/>
        </authorList>
    </citation>
    <scope>IDENTIFICATION</scope>
</reference>
<proteinExistence type="inferred from homology"/>
<dbReference type="InterPro" id="IPR036728">
    <property type="entry name" value="PBP_GOBP_sf"/>
</dbReference>
<dbReference type="Proteomes" id="UP001652628">
    <property type="component" value="Chromosome 2R"/>
</dbReference>
<feature type="chain" id="PRO_5045821368" evidence="5">
    <location>
        <begin position="21"/>
        <end position="204"/>
    </location>
</feature>
<keyword evidence="3" id="KW-0964">Secreted</keyword>
<dbReference type="GO" id="GO:0005576">
    <property type="term" value="C:extracellular region"/>
    <property type="evidence" value="ECO:0007669"/>
    <property type="project" value="UniProtKB-SubCell"/>
</dbReference>
<dbReference type="Pfam" id="PF01395">
    <property type="entry name" value="PBP_GOBP"/>
    <property type="match status" value="1"/>
</dbReference>
<organism evidence="6 7">
    <name type="scientific">Drosophila suzukii</name>
    <name type="common">Spotted-wing drosophila fruit fly</name>
    <dbReference type="NCBI Taxonomy" id="28584"/>
    <lineage>
        <taxon>Eukaryota</taxon>
        <taxon>Metazoa</taxon>
        <taxon>Ecdysozoa</taxon>
        <taxon>Arthropoda</taxon>
        <taxon>Hexapoda</taxon>
        <taxon>Insecta</taxon>
        <taxon>Pterygota</taxon>
        <taxon>Neoptera</taxon>
        <taxon>Endopterygota</taxon>
        <taxon>Diptera</taxon>
        <taxon>Brachycera</taxon>
        <taxon>Muscomorpha</taxon>
        <taxon>Ephydroidea</taxon>
        <taxon>Drosophilidae</taxon>
        <taxon>Drosophila</taxon>
        <taxon>Sophophora</taxon>
    </lineage>
</organism>
<evidence type="ECO:0000313" key="7">
    <source>
        <dbReference type="RefSeq" id="XP_016927364.3"/>
    </source>
</evidence>
<feature type="region of interest" description="Disordered" evidence="4">
    <location>
        <begin position="40"/>
        <end position="108"/>
    </location>
</feature>
<comment type="subcellular location">
    <subcellularLocation>
        <location evidence="1">Secreted</location>
    </subcellularLocation>
</comment>
<protein>
    <submittedName>
        <fullName evidence="7">Odorant-binding protein 59a</fullName>
    </submittedName>
</protein>
<evidence type="ECO:0000256" key="1">
    <source>
        <dbReference type="ARBA" id="ARBA00004613"/>
    </source>
</evidence>
<comment type="similarity">
    <text evidence="2">Belongs to the PBP/GOBP family.</text>
</comment>
<keyword evidence="5" id="KW-0732">Signal</keyword>
<dbReference type="Gene3D" id="1.10.238.20">
    <property type="entry name" value="Pheromone/general odorant binding protein domain"/>
    <property type="match status" value="1"/>
</dbReference>
<feature type="signal peptide" evidence="5">
    <location>
        <begin position="1"/>
        <end position="20"/>
    </location>
</feature>
<name>A0AB39Z2D2_DROSZ</name>
<feature type="compositionally biased region" description="Basic and acidic residues" evidence="4">
    <location>
        <begin position="43"/>
        <end position="53"/>
    </location>
</feature>
<gene>
    <name evidence="7" type="primary">Obp59a</name>
</gene>
<evidence type="ECO:0000256" key="4">
    <source>
        <dbReference type="SAM" id="MobiDB-lite"/>
    </source>
</evidence>
<keyword evidence="6" id="KW-1185">Reference proteome</keyword>